<sequence length="199" mass="22944">MKKSLLILGLAVTLFSCNKNEGTVTEFKTAYVDTQKLMEESKELKDLESRSKVKQEEMGRELDDKVQKLKLDYASAQNEAQRKGPQWAQLKAQEFQRREQEIGMMQETMIKQFQEEFGSQSDTIRKAMREYIKDYGKKNGYDYIYGTGDAVSIIYAKDAYDITEDIIKALNEKYSGNKTTVEPTEEKAATTEKEEPVKK</sequence>
<protein>
    <submittedName>
        <fullName evidence="5">Outer membrane protein</fullName>
    </submittedName>
</protein>
<feature type="region of interest" description="Disordered" evidence="4">
    <location>
        <begin position="174"/>
        <end position="199"/>
    </location>
</feature>
<comment type="similarity">
    <text evidence="1">Belongs to the Skp family.</text>
</comment>
<dbReference type="GO" id="GO:0050821">
    <property type="term" value="P:protein stabilization"/>
    <property type="evidence" value="ECO:0007669"/>
    <property type="project" value="TreeGrafter"/>
</dbReference>
<dbReference type="InterPro" id="IPR024930">
    <property type="entry name" value="Skp_dom_sf"/>
</dbReference>
<gene>
    <name evidence="5" type="ORF">NU09_1462</name>
</gene>
<dbReference type="PROSITE" id="PS51257">
    <property type="entry name" value="PROKAR_LIPOPROTEIN"/>
    <property type="match status" value="1"/>
</dbReference>
<dbReference type="OrthoDB" id="1145062at2"/>
<evidence type="ECO:0000313" key="5">
    <source>
        <dbReference type="EMBL" id="RYJ43954.1"/>
    </source>
</evidence>
<keyword evidence="2" id="KW-0732">Signal</keyword>
<keyword evidence="3" id="KW-0175">Coiled coil</keyword>
<proteinExistence type="inferred from homology"/>
<dbReference type="SMART" id="SM00935">
    <property type="entry name" value="OmpH"/>
    <property type="match status" value="1"/>
</dbReference>
<dbReference type="Proteomes" id="UP000289775">
    <property type="component" value="Unassembled WGS sequence"/>
</dbReference>
<dbReference type="PANTHER" id="PTHR35089">
    <property type="entry name" value="CHAPERONE PROTEIN SKP"/>
    <property type="match status" value="1"/>
</dbReference>
<dbReference type="Pfam" id="PF03938">
    <property type="entry name" value="OmpH"/>
    <property type="match status" value="1"/>
</dbReference>
<comment type="caution">
    <text evidence="5">The sequence shown here is derived from an EMBL/GenBank/DDBJ whole genome shotgun (WGS) entry which is preliminary data.</text>
</comment>
<evidence type="ECO:0000256" key="3">
    <source>
        <dbReference type="SAM" id="Coils"/>
    </source>
</evidence>
<name>A0A444WE11_9FLAO</name>
<evidence type="ECO:0000256" key="1">
    <source>
        <dbReference type="ARBA" id="ARBA00009091"/>
    </source>
</evidence>
<dbReference type="GO" id="GO:0005829">
    <property type="term" value="C:cytosol"/>
    <property type="evidence" value="ECO:0007669"/>
    <property type="project" value="TreeGrafter"/>
</dbReference>
<dbReference type="GO" id="GO:0051082">
    <property type="term" value="F:unfolded protein binding"/>
    <property type="evidence" value="ECO:0007669"/>
    <property type="project" value="InterPro"/>
</dbReference>
<dbReference type="SUPFAM" id="SSF111384">
    <property type="entry name" value="OmpH-like"/>
    <property type="match status" value="1"/>
</dbReference>
<accession>A0A444WE11</accession>
<organism evidence="5 6">
    <name type="scientific">Flavobacterium beibuense</name>
    <dbReference type="NCBI Taxonomy" id="657326"/>
    <lineage>
        <taxon>Bacteria</taxon>
        <taxon>Pseudomonadati</taxon>
        <taxon>Bacteroidota</taxon>
        <taxon>Flavobacteriia</taxon>
        <taxon>Flavobacteriales</taxon>
        <taxon>Flavobacteriaceae</taxon>
        <taxon>Flavobacterium</taxon>
    </lineage>
</organism>
<evidence type="ECO:0000256" key="2">
    <source>
        <dbReference type="ARBA" id="ARBA00022729"/>
    </source>
</evidence>
<reference evidence="5 6" key="1">
    <citation type="submission" date="2014-12" db="EMBL/GenBank/DDBJ databases">
        <title>Genome sequence of Flavobacterium beibuense RSKm HC5.</title>
        <authorList>
            <person name="Kim J.F."/>
            <person name="Song J.Y."/>
            <person name="Kwak M.-J."/>
            <person name="Lee S.-W."/>
        </authorList>
    </citation>
    <scope>NUCLEOTIDE SEQUENCE [LARGE SCALE GENOMIC DNA]</scope>
    <source>
        <strain evidence="5 6">RSKm HC5</strain>
    </source>
</reference>
<keyword evidence="6" id="KW-1185">Reference proteome</keyword>
<dbReference type="InterPro" id="IPR005632">
    <property type="entry name" value="Chaperone_Skp"/>
</dbReference>
<dbReference type="RefSeq" id="WP_129750605.1">
    <property type="nucleotide sequence ID" value="NZ_JUIW01000004.1"/>
</dbReference>
<dbReference type="PANTHER" id="PTHR35089:SF1">
    <property type="entry name" value="CHAPERONE PROTEIN SKP"/>
    <property type="match status" value="1"/>
</dbReference>
<evidence type="ECO:0000313" key="6">
    <source>
        <dbReference type="Proteomes" id="UP000289775"/>
    </source>
</evidence>
<dbReference type="AlphaFoldDB" id="A0A444WE11"/>
<dbReference type="EMBL" id="JUIW01000004">
    <property type="protein sequence ID" value="RYJ43954.1"/>
    <property type="molecule type" value="Genomic_DNA"/>
</dbReference>
<feature type="compositionally biased region" description="Basic and acidic residues" evidence="4">
    <location>
        <begin position="184"/>
        <end position="199"/>
    </location>
</feature>
<feature type="coiled-coil region" evidence="3">
    <location>
        <begin position="37"/>
        <end position="79"/>
    </location>
</feature>
<dbReference type="Gene3D" id="3.30.910.20">
    <property type="entry name" value="Skp domain"/>
    <property type="match status" value="1"/>
</dbReference>
<evidence type="ECO:0000256" key="4">
    <source>
        <dbReference type="SAM" id="MobiDB-lite"/>
    </source>
</evidence>